<dbReference type="PROSITE" id="PS51257">
    <property type="entry name" value="PROKAR_LIPOPROTEIN"/>
    <property type="match status" value="1"/>
</dbReference>
<dbReference type="PANTHER" id="PTHR39600:SF1">
    <property type="entry name" value="PEPTIDASE INHIBITOR I78 FAMILY PROTEIN"/>
    <property type="match status" value="1"/>
</dbReference>
<evidence type="ECO:0000313" key="3">
    <source>
        <dbReference type="Proteomes" id="UP000076609"/>
    </source>
</evidence>
<dbReference type="Gene3D" id="3.30.10.10">
    <property type="entry name" value="Trypsin Inhibitor V, subunit A"/>
    <property type="match status" value="1"/>
</dbReference>
<dbReference type="Proteomes" id="UP000076609">
    <property type="component" value="Unassembled WGS sequence"/>
</dbReference>
<feature type="signal peptide" evidence="1">
    <location>
        <begin position="1"/>
        <end position="22"/>
    </location>
</feature>
<name>A0ABR5YGU1_9SPHN</name>
<dbReference type="InterPro" id="IPR021719">
    <property type="entry name" value="Prot_inh_I78"/>
</dbReference>
<reference evidence="3" key="1">
    <citation type="submission" date="2016-01" db="EMBL/GenBank/DDBJ databases">
        <title>Draft genome of Chromobacterium sp. F49.</title>
        <authorList>
            <person name="Hong K.W."/>
        </authorList>
    </citation>
    <scope>NUCLEOTIDE SEQUENCE [LARGE SCALE GENOMIC DNA]</scope>
    <source>
        <strain evidence="3">CN3</strain>
    </source>
</reference>
<feature type="chain" id="PRO_5045555822" description="Peptidase inhibitor I78 family protein" evidence="1">
    <location>
        <begin position="23"/>
        <end position="101"/>
    </location>
</feature>
<comment type="caution">
    <text evidence="2">The sequence shown here is derived from an EMBL/GenBank/DDBJ whole genome shotgun (WGS) entry which is preliminary data.</text>
</comment>
<accession>A0ABR5YGU1</accession>
<keyword evidence="1" id="KW-0732">Signal</keyword>
<sequence length="101" mass="10471">MKPTILIVAMALGACTTTQQTAGDPAPAAPELPGGACETTALAALVSKSFTPALEADARARAKARTVRAIRPGMAVTMDFRPDRLNIAIDEKNMVAGFRCG</sequence>
<proteinExistence type="predicted"/>
<evidence type="ECO:0000313" key="2">
    <source>
        <dbReference type="EMBL" id="KZE18917.1"/>
    </source>
</evidence>
<dbReference type="EMBL" id="LQQO01000001">
    <property type="protein sequence ID" value="KZE18917.1"/>
    <property type="molecule type" value="Genomic_DNA"/>
</dbReference>
<dbReference type="PANTHER" id="PTHR39600">
    <property type="entry name" value="PEPTIDASE INHIBITOR I78 FAMILY PROTEIN"/>
    <property type="match status" value="1"/>
</dbReference>
<keyword evidence="3" id="KW-1185">Reference proteome</keyword>
<evidence type="ECO:0000256" key="1">
    <source>
        <dbReference type="SAM" id="SignalP"/>
    </source>
</evidence>
<dbReference type="Pfam" id="PF11720">
    <property type="entry name" value="Inhibitor_I78"/>
    <property type="match status" value="1"/>
</dbReference>
<gene>
    <name evidence="2" type="ORF">AVT10_02540</name>
</gene>
<evidence type="ECO:0008006" key="4">
    <source>
        <dbReference type="Google" id="ProtNLM"/>
    </source>
</evidence>
<protein>
    <recommendedName>
        <fullName evidence="4">Peptidase inhibitor I78 family protein</fullName>
    </recommendedName>
</protein>
<dbReference type="RefSeq" id="WP_066687872.1">
    <property type="nucleotide sequence ID" value="NZ_CP117025.1"/>
</dbReference>
<organism evidence="2 3">
    <name type="scientific">Sphingomonas hankookensis</name>
    <dbReference type="NCBI Taxonomy" id="563996"/>
    <lineage>
        <taxon>Bacteria</taxon>
        <taxon>Pseudomonadati</taxon>
        <taxon>Pseudomonadota</taxon>
        <taxon>Alphaproteobacteria</taxon>
        <taxon>Sphingomonadales</taxon>
        <taxon>Sphingomonadaceae</taxon>
        <taxon>Sphingomonas</taxon>
    </lineage>
</organism>